<dbReference type="EMBL" id="JBHFQA010000002">
    <property type="protein sequence ID" value="KAL2102646.1"/>
    <property type="molecule type" value="Genomic_DNA"/>
</dbReference>
<dbReference type="InterPro" id="IPR015526">
    <property type="entry name" value="Frizzled/SFRP"/>
</dbReference>
<keyword evidence="11" id="KW-1015">Disulfide bond</keyword>
<dbReference type="FunFam" id="1.20.1070.10:FF:000068">
    <property type="entry name" value="Smoothened, frizzled class receptor"/>
    <property type="match status" value="1"/>
</dbReference>
<feature type="transmembrane region" description="Helical" evidence="19">
    <location>
        <begin position="381"/>
        <end position="408"/>
    </location>
</feature>
<dbReference type="CDD" id="cd07451">
    <property type="entry name" value="CRD_SMO"/>
    <property type="match status" value="1"/>
</dbReference>
<dbReference type="Proteomes" id="UP001591681">
    <property type="component" value="Unassembled WGS sequence"/>
</dbReference>
<dbReference type="AlphaFoldDB" id="A0ABD1KUL6"/>
<comment type="subcellular location">
    <subcellularLocation>
        <location evidence="2">Cell membrane</location>
        <topology evidence="2">Multi-pass membrane protein</topology>
    </subcellularLocation>
    <subcellularLocation>
        <location evidence="1">Cell projection</location>
        <location evidence="1">Cilium</location>
    </subcellularLocation>
</comment>
<keyword evidence="23" id="KW-1185">Reference proteome</keyword>
<evidence type="ECO:0000256" key="5">
    <source>
        <dbReference type="ARBA" id="ARBA00022475"/>
    </source>
</evidence>
<proteinExistence type="inferred from homology"/>
<evidence type="ECO:0000256" key="8">
    <source>
        <dbReference type="ARBA" id="ARBA00022989"/>
    </source>
</evidence>
<keyword evidence="6 19" id="KW-0812">Transmembrane</keyword>
<dbReference type="CDD" id="cd15030">
    <property type="entry name" value="7tmF_SMO_homolog"/>
    <property type="match status" value="1"/>
</dbReference>
<organism evidence="22 23">
    <name type="scientific">Coilia grayii</name>
    <name type="common">Gray's grenadier anchovy</name>
    <dbReference type="NCBI Taxonomy" id="363190"/>
    <lineage>
        <taxon>Eukaryota</taxon>
        <taxon>Metazoa</taxon>
        <taxon>Chordata</taxon>
        <taxon>Craniata</taxon>
        <taxon>Vertebrata</taxon>
        <taxon>Euteleostomi</taxon>
        <taxon>Actinopterygii</taxon>
        <taxon>Neopterygii</taxon>
        <taxon>Teleostei</taxon>
        <taxon>Clupei</taxon>
        <taxon>Clupeiformes</taxon>
        <taxon>Clupeoidei</taxon>
        <taxon>Engraulidae</taxon>
        <taxon>Coilinae</taxon>
        <taxon>Coilia</taxon>
    </lineage>
</organism>
<dbReference type="InterPro" id="IPR020067">
    <property type="entry name" value="Frizzled_dom"/>
</dbReference>
<keyword evidence="10 19" id="KW-0472">Membrane</keyword>
<dbReference type="GO" id="GO:0005929">
    <property type="term" value="C:cilium"/>
    <property type="evidence" value="ECO:0007669"/>
    <property type="project" value="UniProtKB-SubCell"/>
</dbReference>
<evidence type="ECO:0000313" key="22">
    <source>
        <dbReference type="EMBL" id="KAL2102646.1"/>
    </source>
</evidence>
<dbReference type="InterPro" id="IPR035683">
    <property type="entry name" value="SMO_7TM"/>
</dbReference>
<keyword evidence="7" id="KW-0732">Signal</keyword>
<dbReference type="SMART" id="SM01330">
    <property type="entry name" value="Frizzled"/>
    <property type="match status" value="1"/>
</dbReference>
<protein>
    <recommendedName>
        <fullName evidence="16">Protein smoothened</fullName>
    </recommendedName>
</protein>
<evidence type="ECO:0000256" key="10">
    <source>
        <dbReference type="ARBA" id="ARBA00023136"/>
    </source>
</evidence>
<evidence type="ECO:0000256" key="19">
    <source>
        <dbReference type="SAM" id="Phobius"/>
    </source>
</evidence>
<dbReference type="PRINTS" id="PR00489">
    <property type="entry name" value="FRIZZLED"/>
</dbReference>
<dbReference type="InterPro" id="IPR036790">
    <property type="entry name" value="Frizzled_dom_sf"/>
</dbReference>
<dbReference type="PROSITE" id="PS50261">
    <property type="entry name" value="G_PROTEIN_RECEP_F2_4"/>
    <property type="match status" value="1"/>
</dbReference>
<dbReference type="GO" id="GO:0009888">
    <property type="term" value="P:tissue development"/>
    <property type="evidence" value="ECO:0007669"/>
    <property type="project" value="UniProtKB-ARBA"/>
</dbReference>
<evidence type="ECO:0000256" key="4">
    <source>
        <dbReference type="ARBA" id="ARBA00022473"/>
    </source>
</evidence>
<evidence type="ECO:0000256" key="11">
    <source>
        <dbReference type="ARBA" id="ARBA00023157"/>
    </source>
</evidence>
<evidence type="ECO:0000256" key="1">
    <source>
        <dbReference type="ARBA" id="ARBA00004138"/>
    </source>
</evidence>
<evidence type="ECO:0000256" key="6">
    <source>
        <dbReference type="ARBA" id="ARBA00022692"/>
    </source>
</evidence>
<name>A0ABD1KUL6_9TELE</name>
<dbReference type="GO" id="GO:0004930">
    <property type="term" value="F:G protein-coupled receptor activity"/>
    <property type="evidence" value="ECO:0007669"/>
    <property type="project" value="UniProtKB-KW"/>
</dbReference>
<feature type="domain" description="FZ" evidence="20">
    <location>
        <begin position="43"/>
        <end position="160"/>
    </location>
</feature>
<evidence type="ECO:0000256" key="18">
    <source>
        <dbReference type="SAM" id="MobiDB-lite"/>
    </source>
</evidence>
<evidence type="ECO:0000259" key="21">
    <source>
        <dbReference type="PROSITE" id="PS50261"/>
    </source>
</evidence>
<evidence type="ECO:0000256" key="3">
    <source>
        <dbReference type="ARBA" id="ARBA00008077"/>
    </source>
</evidence>
<feature type="transmembrane region" description="Helical" evidence="19">
    <location>
        <begin position="212"/>
        <end position="233"/>
    </location>
</feature>
<keyword evidence="14" id="KW-0807">Transducer</keyword>
<dbReference type="SUPFAM" id="SSF63501">
    <property type="entry name" value="Frizzled cysteine-rich domain"/>
    <property type="match status" value="1"/>
</dbReference>
<dbReference type="Pfam" id="PF01534">
    <property type="entry name" value="Frizzled"/>
    <property type="match status" value="1"/>
</dbReference>
<evidence type="ECO:0000256" key="16">
    <source>
        <dbReference type="ARBA" id="ARBA00035037"/>
    </source>
</evidence>
<feature type="transmembrane region" description="Helical" evidence="19">
    <location>
        <begin position="290"/>
        <end position="318"/>
    </location>
</feature>
<dbReference type="Gene3D" id="1.20.1070.10">
    <property type="entry name" value="Rhodopsin 7-helix transmembrane proteins"/>
    <property type="match status" value="1"/>
</dbReference>
<feature type="transmembrane region" description="Helical" evidence="19">
    <location>
        <begin position="338"/>
        <end position="360"/>
    </location>
</feature>
<comment type="caution">
    <text evidence="22">The sequence shown here is derived from an EMBL/GenBank/DDBJ whole genome shotgun (WGS) entry which is preliminary data.</text>
</comment>
<accession>A0ABD1KUL6</accession>
<keyword evidence="9" id="KW-0297">G-protein coupled receptor</keyword>
<evidence type="ECO:0000259" key="20">
    <source>
        <dbReference type="PROSITE" id="PS50038"/>
    </source>
</evidence>
<evidence type="ECO:0000256" key="9">
    <source>
        <dbReference type="ARBA" id="ARBA00023040"/>
    </source>
</evidence>
<reference evidence="22 23" key="1">
    <citation type="submission" date="2024-09" db="EMBL/GenBank/DDBJ databases">
        <title>A chromosome-level genome assembly of Gray's grenadier anchovy, Coilia grayii.</title>
        <authorList>
            <person name="Fu Z."/>
        </authorList>
    </citation>
    <scope>NUCLEOTIDE SEQUENCE [LARGE SCALE GENOMIC DNA]</scope>
    <source>
        <strain evidence="22">G4</strain>
        <tissue evidence="22">Muscle</tissue>
    </source>
</reference>
<evidence type="ECO:0000313" key="23">
    <source>
        <dbReference type="Proteomes" id="UP001591681"/>
    </source>
</evidence>
<dbReference type="GO" id="GO:0005886">
    <property type="term" value="C:plasma membrane"/>
    <property type="evidence" value="ECO:0007669"/>
    <property type="project" value="UniProtKB-SubCell"/>
</dbReference>
<keyword evidence="5" id="KW-1003">Cell membrane</keyword>
<comment type="similarity">
    <text evidence="3">Belongs to the G-protein coupled receptor Fz/Smo family.</text>
</comment>
<feature type="transmembrane region" description="Helical" evidence="19">
    <location>
        <begin position="245"/>
        <end position="262"/>
    </location>
</feature>
<keyword evidence="12" id="KW-0675">Receptor</keyword>
<feature type="compositionally biased region" description="Basic residues" evidence="18">
    <location>
        <begin position="647"/>
        <end position="658"/>
    </location>
</feature>
<feature type="transmembrane region" description="Helical" evidence="19">
    <location>
        <begin position="428"/>
        <end position="454"/>
    </location>
</feature>
<dbReference type="InterPro" id="IPR041771">
    <property type="entry name" value="SMO_CRD"/>
</dbReference>
<dbReference type="FunFam" id="1.10.2000.10:FF:000010">
    <property type="entry name" value="Smoothened, frizzled class receptor"/>
    <property type="match status" value="1"/>
</dbReference>
<dbReference type="PROSITE" id="PS50038">
    <property type="entry name" value="FZ"/>
    <property type="match status" value="1"/>
</dbReference>
<keyword evidence="13" id="KW-0325">Glycoprotein</keyword>
<evidence type="ECO:0000256" key="12">
    <source>
        <dbReference type="ARBA" id="ARBA00023170"/>
    </source>
</evidence>
<evidence type="ECO:0000256" key="14">
    <source>
        <dbReference type="ARBA" id="ARBA00023224"/>
    </source>
</evidence>
<dbReference type="InterPro" id="IPR000539">
    <property type="entry name" value="Frizzled/Smoothened_7TM"/>
</dbReference>
<evidence type="ECO:0000256" key="17">
    <source>
        <dbReference type="PROSITE-ProRule" id="PRU00090"/>
    </source>
</evidence>
<feature type="region of interest" description="Disordered" evidence="18">
    <location>
        <begin position="731"/>
        <end position="822"/>
    </location>
</feature>
<dbReference type="Gene3D" id="1.10.2000.10">
    <property type="entry name" value="Frizzled cysteine-rich domain"/>
    <property type="match status" value="1"/>
</dbReference>
<feature type="transmembrane region" description="Helical" evidence="19">
    <location>
        <begin position="499"/>
        <end position="517"/>
    </location>
</feature>
<feature type="domain" description="G-protein coupled receptors family 2 profile 2" evidence="21">
    <location>
        <begin position="209"/>
        <end position="472"/>
    </location>
</feature>
<gene>
    <name evidence="22" type="ORF">ACEWY4_001814</name>
</gene>
<dbReference type="PANTHER" id="PTHR11309:SF35">
    <property type="entry name" value="PROTEIN SMOOTHENED"/>
    <property type="match status" value="1"/>
</dbReference>
<keyword evidence="4" id="KW-0217">Developmental protein</keyword>
<dbReference type="InterPro" id="IPR017981">
    <property type="entry name" value="GPCR_2-like_7TM"/>
</dbReference>
<keyword evidence="15" id="KW-0966">Cell projection</keyword>
<dbReference type="PANTHER" id="PTHR11309">
    <property type="entry name" value="FRIZZLED"/>
    <property type="match status" value="1"/>
</dbReference>
<evidence type="ECO:0000256" key="13">
    <source>
        <dbReference type="ARBA" id="ARBA00023180"/>
    </source>
</evidence>
<evidence type="ECO:0000256" key="15">
    <source>
        <dbReference type="ARBA" id="ARBA00023273"/>
    </source>
</evidence>
<evidence type="ECO:0000256" key="7">
    <source>
        <dbReference type="ARBA" id="ARBA00022729"/>
    </source>
</evidence>
<feature type="region of interest" description="Disordered" evidence="18">
    <location>
        <begin position="645"/>
        <end position="674"/>
    </location>
</feature>
<keyword evidence="8 19" id="KW-1133">Transmembrane helix</keyword>
<sequence>MSSQGFYSIVGGFRMLCVWAASLMVTHATTGFLNESILNDNCKKTTTCEVLKYNSCLGTPLPYTHTSLVLAEDSSTQEDVLEKLAMWSGLRNAPRCWAVIQPLLCAVYMPKCDNGKVELPSQMLCQATRKPCSIVEKERGWPSFLKCDNAENYPKGCENSLQKVKFNTSGRCEAPLVKTDNPASWYKDVEGCGIQCDNPLFTEDEHMNMHNYIALFGSITLLCTFFTLATFLADWKNSNRYPAVILFYINACFFIGSIGWLAQFMDGARKEIVCKSDNTMRLGEPSSTETLSCVIIFVIVYYSLMSGVIWFVMLTYAWHTSFKALGTTHQPLAGKTSYFHLVTWSIPFILTVAILAIAEVDGDSVSGICFVGYKNYRYRAGFVLAPIGLVLAIGGYFLIRGVMTLFSIKSNHPGLLSEKAASKINETMLRLGIFGFLAFGFVFITFGCHFYDFFNQAEWEKSFKEFVLCEANVTIAHETNKQVPECVIKNRPSLLVEKINLFSMFGTGIAMSTWVWTKATILIWKRTWFKITGRSDDEPKRLKKSKMIAKAFSKRKELNKEPEKELSFSMHTVSHEGPVAGINFDLNEASMEMSSAWAHQVTKMVTRRGAILPQDISVTPTGTPIPPLDERNKLWMVEAQISPEMMKRKKKKKKRKKEVRPAKAEEEQDAAPAPMSYRRREFGPSAVPRLPKLPGHRFLVASLWEQQQREEENVLPGSFPEPRPSCPLPCPERYGNGGGGSGGYLPPPSGQRYSQGGSGFKLISSPLSLQDRQREELGRFRSPPPPWPQNGVFRHSGEVEPVGVGTGRTAIPEPRAQGRRTAVAPIHSRTNLMDAELMDLDSDF</sequence>
<dbReference type="SMART" id="SM00063">
    <property type="entry name" value="FRI"/>
    <property type="match status" value="1"/>
</dbReference>
<dbReference type="Pfam" id="PF01392">
    <property type="entry name" value="Fz"/>
    <property type="match status" value="1"/>
</dbReference>
<evidence type="ECO:0000256" key="2">
    <source>
        <dbReference type="ARBA" id="ARBA00004651"/>
    </source>
</evidence>
<comment type="caution">
    <text evidence="17">Lacks conserved residue(s) required for the propagation of feature annotation.</text>
</comment>